<dbReference type="EMBL" id="VSSQ01000589">
    <property type="protein sequence ID" value="MPL98088.1"/>
    <property type="molecule type" value="Genomic_DNA"/>
</dbReference>
<dbReference type="PANTHER" id="PTHR48098">
    <property type="entry name" value="ENTEROCHELIN ESTERASE-RELATED"/>
    <property type="match status" value="1"/>
</dbReference>
<evidence type="ECO:0000313" key="1">
    <source>
        <dbReference type="EMBL" id="MPL98088.1"/>
    </source>
</evidence>
<dbReference type="Pfam" id="PF00756">
    <property type="entry name" value="Esterase"/>
    <property type="match status" value="1"/>
</dbReference>
<evidence type="ECO:0008006" key="2">
    <source>
        <dbReference type="Google" id="ProtNLM"/>
    </source>
</evidence>
<dbReference type="GO" id="GO:0016747">
    <property type="term" value="F:acyltransferase activity, transferring groups other than amino-acyl groups"/>
    <property type="evidence" value="ECO:0007669"/>
    <property type="project" value="TreeGrafter"/>
</dbReference>
<dbReference type="SUPFAM" id="SSF53474">
    <property type="entry name" value="alpha/beta-Hydrolases"/>
    <property type="match status" value="1"/>
</dbReference>
<dbReference type="Gene3D" id="3.40.50.1820">
    <property type="entry name" value="alpha/beta hydrolase"/>
    <property type="match status" value="1"/>
</dbReference>
<organism evidence="1">
    <name type="scientific">bioreactor metagenome</name>
    <dbReference type="NCBI Taxonomy" id="1076179"/>
    <lineage>
        <taxon>unclassified sequences</taxon>
        <taxon>metagenomes</taxon>
        <taxon>ecological metagenomes</taxon>
    </lineage>
</organism>
<proteinExistence type="predicted"/>
<name>A0A644W3D8_9ZZZZ</name>
<reference evidence="1" key="1">
    <citation type="submission" date="2019-08" db="EMBL/GenBank/DDBJ databases">
        <authorList>
            <person name="Kucharzyk K."/>
            <person name="Murdoch R.W."/>
            <person name="Higgins S."/>
            <person name="Loffler F."/>
        </authorList>
    </citation>
    <scope>NUCLEOTIDE SEQUENCE</scope>
</reference>
<dbReference type="PANTHER" id="PTHR48098:SF1">
    <property type="entry name" value="DIACYLGLYCEROL ACYLTRANSFERASE_MYCOLYLTRANSFERASE AG85A"/>
    <property type="match status" value="1"/>
</dbReference>
<dbReference type="InterPro" id="IPR029058">
    <property type="entry name" value="AB_hydrolase_fold"/>
</dbReference>
<accession>A0A644W3D8</accession>
<dbReference type="AlphaFoldDB" id="A0A644W3D8"/>
<comment type="caution">
    <text evidence="1">The sequence shown here is derived from an EMBL/GenBank/DDBJ whole genome shotgun (WGS) entry which is preliminary data.</text>
</comment>
<dbReference type="InterPro" id="IPR000801">
    <property type="entry name" value="Esterase-like"/>
</dbReference>
<gene>
    <name evidence="1" type="ORF">SDC9_44286</name>
</gene>
<protein>
    <recommendedName>
        <fullName evidence="2">Endo-1,4-beta-xylanase Z</fullName>
    </recommendedName>
</protein>
<dbReference type="InterPro" id="IPR050583">
    <property type="entry name" value="Mycobacterial_A85_antigen"/>
</dbReference>
<sequence>MRHFFLGILSLVIFNIVSAQTVKTDTLFSSILGRGVPVSIIEPRDFNPDKPHVVFYMLHYWDGDNTAYIDISLLSSIDDKPVIVIAPSLGNNWYINSALKGGERQRDFIEQELFSYVDMKYNTIKGKQAIGGSSMGGYGAMLIGLRNPERFGFIADLSGAVNAPFRSVASDKYLEPVMASVNAVFGDDPDNDVMKLISESCTDKMPYIFMAIGTHDEFVSFRKAHKELVRTLSDKKARFEFHEIYGGHFTGEVRWAVMPYIMNYLRDLILQPK</sequence>